<dbReference type="GO" id="GO:0016787">
    <property type="term" value="F:hydrolase activity"/>
    <property type="evidence" value="ECO:0007669"/>
    <property type="project" value="UniProtKB-KW"/>
</dbReference>
<evidence type="ECO:0000313" key="4">
    <source>
        <dbReference type="EMBL" id="TQF02250.1"/>
    </source>
</evidence>
<feature type="signal peptide" evidence="2">
    <location>
        <begin position="1"/>
        <end position="35"/>
    </location>
</feature>
<evidence type="ECO:0000259" key="3">
    <source>
        <dbReference type="Pfam" id="PF00561"/>
    </source>
</evidence>
<dbReference type="PROSITE" id="PS51318">
    <property type="entry name" value="TAT"/>
    <property type="match status" value="1"/>
</dbReference>
<dbReference type="Gene3D" id="3.40.50.1820">
    <property type="entry name" value="alpha/beta hydrolase"/>
    <property type="match status" value="1"/>
</dbReference>
<organism evidence="4 5">
    <name type="scientific">Kitasatospora acidiphila</name>
    <dbReference type="NCBI Taxonomy" id="2567942"/>
    <lineage>
        <taxon>Bacteria</taxon>
        <taxon>Bacillati</taxon>
        <taxon>Actinomycetota</taxon>
        <taxon>Actinomycetes</taxon>
        <taxon>Kitasatosporales</taxon>
        <taxon>Streptomycetaceae</taxon>
        <taxon>Kitasatospora</taxon>
    </lineage>
</organism>
<dbReference type="PANTHER" id="PTHR43329">
    <property type="entry name" value="EPOXIDE HYDROLASE"/>
    <property type="match status" value="1"/>
</dbReference>
<evidence type="ECO:0000256" key="2">
    <source>
        <dbReference type="SAM" id="SignalP"/>
    </source>
</evidence>
<sequence length="335" mass="35506">MAKKLTNRRNWRPAGVAAAAALALVTASGATFADAAPEAAHHHPGPLPGFRDGYVENDGIRIHYVVGGHGPALVLLHGWPETWQAWSGIAPQLAQDHTVIAVDLRGLGDSQPAPSDAQGSYAALTLATDVHAVTQQLGLQKIDLAGHDVGGGVALAYAAEYRDQVDKLAILEAPPTTAYLNFVQTKSDYLWWDAMVNGPQGDMAEQLVAGREKVFYSAVYAGPAGGKGGTISPEAVKRYVEAYSRPGSTHAGLEFFRQQDVGERAVQDLIDKDGKLTIPVLGVGGQYSMNSEVGEDTGKLAATNVTTVVAPNANHWVMEEQPQFVTNLLSGFFKG</sequence>
<reference evidence="4 5" key="1">
    <citation type="submission" date="2019-06" db="EMBL/GenBank/DDBJ databases">
        <title>Description of Kitasatospora acidophila sp. nov. isolated from pine grove soil, and reclassification of Streptomyces novaecaesareae to Kitasatospora novaeceasareae comb. nov.</title>
        <authorList>
            <person name="Kim M.J."/>
        </authorList>
    </citation>
    <scope>NUCLEOTIDE SEQUENCE [LARGE SCALE GENOMIC DNA]</scope>
    <source>
        <strain evidence="4 5">MMS16-CNU292</strain>
    </source>
</reference>
<dbReference type="InterPro" id="IPR029058">
    <property type="entry name" value="AB_hydrolase_fold"/>
</dbReference>
<dbReference type="InterPro" id="IPR000073">
    <property type="entry name" value="AB_hydrolase_1"/>
</dbReference>
<evidence type="ECO:0000313" key="5">
    <source>
        <dbReference type="Proteomes" id="UP000319103"/>
    </source>
</evidence>
<feature type="chain" id="PRO_5022141643" evidence="2">
    <location>
        <begin position="36"/>
        <end position="335"/>
    </location>
</feature>
<dbReference type="AlphaFoldDB" id="A0A540VZS8"/>
<keyword evidence="2" id="KW-0732">Signal</keyword>
<keyword evidence="1 4" id="KW-0378">Hydrolase</keyword>
<dbReference type="Pfam" id="PF00561">
    <property type="entry name" value="Abhydrolase_1"/>
    <property type="match status" value="1"/>
</dbReference>
<name>A0A540VZS8_9ACTN</name>
<dbReference type="InterPro" id="IPR006311">
    <property type="entry name" value="TAT_signal"/>
</dbReference>
<evidence type="ECO:0000256" key="1">
    <source>
        <dbReference type="ARBA" id="ARBA00022801"/>
    </source>
</evidence>
<dbReference type="PRINTS" id="PR00111">
    <property type="entry name" value="ABHYDROLASE"/>
</dbReference>
<dbReference type="Proteomes" id="UP000319103">
    <property type="component" value="Unassembled WGS sequence"/>
</dbReference>
<dbReference type="SUPFAM" id="SSF53474">
    <property type="entry name" value="alpha/beta-Hydrolases"/>
    <property type="match status" value="1"/>
</dbReference>
<gene>
    <name evidence="4" type="ORF">E6W39_08165</name>
</gene>
<keyword evidence="5" id="KW-1185">Reference proteome</keyword>
<protein>
    <submittedName>
        <fullName evidence="4">Alpha/beta hydrolase</fullName>
    </submittedName>
</protein>
<accession>A0A540VZS8</accession>
<proteinExistence type="predicted"/>
<dbReference type="PRINTS" id="PR00412">
    <property type="entry name" value="EPOXHYDRLASE"/>
</dbReference>
<dbReference type="EMBL" id="VIGB01000003">
    <property type="protein sequence ID" value="TQF02250.1"/>
    <property type="molecule type" value="Genomic_DNA"/>
</dbReference>
<comment type="caution">
    <text evidence="4">The sequence shown here is derived from an EMBL/GenBank/DDBJ whole genome shotgun (WGS) entry which is preliminary data.</text>
</comment>
<dbReference type="InterPro" id="IPR000639">
    <property type="entry name" value="Epox_hydrolase-like"/>
</dbReference>
<feature type="domain" description="AB hydrolase-1" evidence="3">
    <location>
        <begin position="71"/>
        <end position="321"/>
    </location>
</feature>
<dbReference type="OrthoDB" id="3507586at2"/>